<evidence type="ECO:0000313" key="3">
    <source>
        <dbReference type="Proteomes" id="UP000313359"/>
    </source>
</evidence>
<protein>
    <submittedName>
        <fullName evidence="2">Uncharacterized protein</fullName>
    </submittedName>
</protein>
<feature type="compositionally biased region" description="Polar residues" evidence="1">
    <location>
        <begin position="14"/>
        <end position="24"/>
    </location>
</feature>
<name>A0A5C2S1M9_9APHY</name>
<dbReference type="Proteomes" id="UP000313359">
    <property type="component" value="Unassembled WGS sequence"/>
</dbReference>
<reference evidence="2" key="1">
    <citation type="journal article" date="2018" name="Genome Biol. Evol.">
        <title>Genomics and development of Lentinus tigrinus, a white-rot wood-decaying mushroom with dimorphic fruiting bodies.</title>
        <authorList>
            <person name="Wu B."/>
            <person name="Xu Z."/>
            <person name="Knudson A."/>
            <person name="Carlson A."/>
            <person name="Chen N."/>
            <person name="Kovaka S."/>
            <person name="LaButti K."/>
            <person name="Lipzen A."/>
            <person name="Pennachio C."/>
            <person name="Riley R."/>
            <person name="Schakwitz W."/>
            <person name="Umezawa K."/>
            <person name="Ohm R.A."/>
            <person name="Grigoriev I.V."/>
            <person name="Nagy L.G."/>
            <person name="Gibbons J."/>
            <person name="Hibbett D."/>
        </authorList>
    </citation>
    <scope>NUCLEOTIDE SEQUENCE [LARGE SCALE GENOMIC DNA]</scope>
    <source>
        <strain evidence="2">ALCF2SS1-6</strain>
    </source>
</reference>
<sequence length="78" mass="8931">MLGESSEYGGSWRALQSSPMTSRFRSPPQLYISRSIRHPLSPCLCVQVPRIQHRSDTQTRCHAITDSGCSPRCRRRRT</sequence>
<feature type="region of interest" description="Disordered" evidence="1">
    <location>
        <begin position="1"/>
        <end position="26"/>
    </location>
</feature>
<gene>
    <name evidence="2" type="ORF">L227DRAFT_228843</name>
</gene>
<evidence type="ECO:0000256" key="1">
    <source>
        <dbReference type="SAM" id="MobiDB-lite"/>
    </source>
</evidence>
<proteinExistence type="predicted"/>
<evidence type="ECO:0000313" key="2">
    <source>
        <dbReference type="EMBL" id="RPD57330.1"/>
    </source>
</evidence>
<organism evidence="2 3">
    <name type="scientific">Lentinus tigrinus ALCF2SS1-6</name>
    <dbReference type="NCBI Taxonomy" id="1328759"/>
    <lineage>
        <taxon>Eukaryota</taxon>
        <taxon>Fungi</taxon>
        <taxon>Dikarya</taxon>
        <taxon>Basidiomycota</taxon>
        <taxon>Agaricomycotina</taxon>
        <taxon>Agaricomycetes</taxon>
        <taxon>Polyporales</taxon>
        <taxon>Polyporaceae</taxon>
        <taxon>Lentinus</taxon>
    </lineage>
</organism>
<accession>A0A5C2S1M9</accession>
<keyword evidence="3" id="KW-1185">Reference proteome</keyword>
<dbReference type="AlphaFoldDB" id="A0A5C2S1M9"/>
<dbReference type="EMBL" id="ML122281">
    <property type="protein sequence ID" value="RPD57330.1"/>
    <property type="molecule type" value="Genomic_DNA"/>
</dbReference>